<sequence length="712" mass="82675">MDKNTLDSLFLNIQFHGLDMKEGSIPATLIYRIQYKVMNTYMTKANISLPRTIKWDEVMDKVAPSIPTPAPYIEDIKMNNSGKVEITFNRRKSFSSRIEALHYGYIQLQQELEDDQKSIQSLTYSSINEPYEKRLFTLKKINVKENDFFDTLKFVKKVKINIPFFDWFHAYTIREDIEYPWQIDMIGDPSTNVITTWQIKDGELIQSKLPPITQYQLPKVKYSNDKLVMATPFKTKDVNEDITPKDIKSLMKHTNYTNKYLQVIGESIGKEKILTMFFLLVLMPKYVSPGINIIPVRISCWVKWLRKFFPKVEDQINRLLTQTSEEESNKESSDENSKGLQHDDHETSSTSEEESSEINVLTKEQNLLFEVIENISDPQEKMVFLNQLKRSLEAKPKPKNLLTDNKFDVNKIFRKLELGSASKPTTIQDLQEEIKNLKLEVKNLKNQQDIHSVVLAQLGWGESNDSSENESPQEKDHTNDKIMGLIKKIRIQKFYINIKIVIKDFVLETLALFDTGADSNCILEGLIPTKYFEKTSEKLSTASGSKLKINYKLSKAAIVNQDLRIKTSFLLVKNLKNEVILGTPFIKSLFPIEINDKVKTLNLLDNKIKQINYLKEEVSHARILQQLETPQIKHRIDSVLKNIKTSICLELPNAFWDRKNHMVDLPYEKDFKDSLIPTKARPIQMNKELLLHCQKEIKDLLDKKLIRKSKSP</sequence>
<dbReference type="Proteomes" id="UP000257109">
    <property type="component" value="Unassembled WGS sequence"/>
</dbReference>
<dbReference type="InterPro" id="IPR021109">
    <property type="entry name" value="Peptidase_aspartic_dom_sf"/>
</dbReference>
<accession>A0A371FSK8</accession>
<gene>
    <name evidence="4" type="ORF">CR513_38209</name>
</gene>
<dbReference type="PANTHER" id="PTHR46249">
    <property type="entry name" value="CCHC-TYPE DOMAIN-CONTAINING PROTEIN-RELATED"/>
    <property type="match status" value="1"/>
</dbReference>
<feature type="domain" description="Retropepsins" evidence="3">
    <location>
        <begin position="496"/>
        <end position="589"/>
    </location>
</feature>
<feature type="non-terminal residue" evidence="4">
    <location>
        <position position="1"/>
    </location>
</feature>
<dbReference type="EMBL" id="QJKJ01007996">
    <property type="protein sequence ID" value="RDX81150.1"/>
    <property type="molecule type" value="Genomic_DNA"/>
</dbReference>
<dbReference type="AlphaFoldDB" id="A0A371FSK8"/>
<reference evidence="4" key="1">
    <citation type="submission" date="2018-05" db="EMBL/GenBank/DDBJ databases">
        <title>Draft genome of Mucuna pruriens seed.</title>
        <authorList>
            <person name="Nnadi N.E."/>
            <person name="Vos R."/>
            <person name="Hasami M.H."/>
            <person name="Devisetty U.K."/>
            <person name="Aguiy J.C."/>
        </authorList>
    </citation>
    <scope>NUCLEOTIDE SEQUENCE [LARGE SCALE GENOMIC DNA]</scope>
    <source>
        <strain evidence="4">JCA_2017</strain>
    </source>
</reference>
<evidence type="ECO:0000256" key="1">
    <source>
        <dbReference type="ARBA" id="ARBA00022801"/>
    </source>
</evidence>
<dbReference type="Pfam" id="PF00077">
    <property type="entry name" value="RVP"/>
    <property type="match status" value="1"/>
</dbReference>
<evidence type="ECO:0000259" key="3">
    <source>
        <dbReference type="Pfam" id="PF00077"/>
    </source>
</evidence>
<dbReference type="Gene3D" id="2.40.70.10">
    <property type="entry name" value="Acid Proteases"/>
    <property type="match status" value="1"/>
</dbReference>
<name>A0A371FSK8_MUCPR</name>
<evidence type="ECO:0000313" key="4">
    <source>
        <dbReference type="EMBL" id="RDX81150.1"/>
    </source>
</evidence>
<protein>
    <recommendedName>
        <fullName evidence="3">Retropepsins domain-containing protein</fullName>
    </recommendedName>
</protein>
<dbReference type="InterPro" id="IPR018061">
    <property type="entry name" value="Retropepsins"/>
</dbReference>
<feature type="compositionally biased region" description="Basic and acidic residues" evidence="2">
    <location>
        <begin position="327"/>
        <end position="347"/>
    </location>
</feature>
<proteinExistence type="predicted"/>
<dbReference type="PANTHER" id="PTHR46249:SF29">
    <property type="entry name" value="VIRAL MOVEMENT PROTEIN"/>
    <property type="match status" value="1"/>
</dbReference>
<evidence type="ECO:0000256" key="2">
    <source>
        <dbReference type="SAM" id="MobiDB-lite"/>
    </source>
</evidence>
<keyword evidence="1" id="KW-0378">Hydrolase</keyword>
<dbReference type="CDD" id="cd00303">
    <property type="entry name" value="retropepsin_like"/>
    <property type="match status" value="1"/>
</dbReference>
<dbReference type="OrthoDB" id="1401424at2759"/>
<evidence type="ECO:0000313" key="5">
    <source>
        <dbReference type="Proteomes" id="UP000257109"/>
    </source>
</evidence>
<feature type="region of interest" description="Disordered" evidence="2">
    <location>
        <begin position="320"/>
        <end position="359"/>
    </location>
</feature>
<feature type="non-terminal residue" evidence="4">
    <location>
        <position position="712"/>
    </location>
</feature>
<organism evidence="4 5">
    <name type="scientific">Mucuna pruriens</name>
    <name type="common">Velvet bean</name>
    <name type="synonym">Dolichos pruriens</name>
    <dbReference type="NCBI Taxonomy" id="157652"/>
    <lineage>
        <taxon>Eukaryota</taxon>
        <taxon>Viridiplantae</taxon>
        <taxon>Streptophyta</taxon>
        <taxon>Embryophyta</taxon>
        <taxon>Tracheophyta</taxon>
        <taxon>Spermatophyta</taxon>
        <taxon>Magnoliopsida</taxon>
        <taxon>eudicotyledons</taxon>
        <taxon>Gunneridae</taxon>
        <taxon>Pentapetalae</taxon>
        <taxon>rosids</taxon>
        <taxon>fabids</taxon>
        <taxon>Fabales</taxon>
        <taxon>Fabaceae</taxon>
        <taxon>Papilionoideae</taxon>
        <taxon>50 kb inversion clade</taxon>
        <taxon>NPAAA clade</taxon>
        <taxon>indigoferoid/millettioid clade</taxon>
        <taxon>Phaseoleae</taxon>
        <taxon>Mucuna</taxon>
    </lineage>
</organism>
<comment type="caution">
    <text evidence="4">The sequence shown here is derived from an EMBL/GenBank/DDBJ whole genome shotgun (WGS) entry which is preliminary data.</text>
</comment>
<keyword evidence="5" id="KW-1185">Reference proteome</keyword>
<dbReference type="GO" id="GO:0016787">
    <property type="term" value="F:hydrolase activity"/>
    <property type="evidence" value="ECO:0007669"/>
    <property type="project" value="UniProtKB-KW"/>
</dbReference>